<dbReference type="PIRSF" id="PIRSF020481">
    <property type="entry name" value="BAP"/>
    <property type="match status" value="1"/>
</dbReference>
<feature type="domain" description="Baseplate J-like C-terminal" evidence="3">
    <location>
        <begin position="290"/>
        <end position="358"/>
    </location>
</feature>
<dbReference type="Pfam" id="PF26078">
    <property type="entry name" value="Baseplate_J_M"/>
    <property type="match status" value="1"/>
</dbReference>
<keyword evidence="5" id="KW-1185">Reference proteome</keyword>
<evidence type="ECO:0000313" key="5">
    <source>
        <dbReference type="Proteomes" id="UP000075666"/>
    </source>
</evidence>
<evidence type="ECO:0000259" key="1">
    <source>
        <dbReference type="Pfam" id="PF04865"/>
    </source>
</evidence>
<dbReference type="InterPro" id="IPR006949">
    <property type="entry name" value="Barrel_Baseplate_J-like"/>
</dbReference>
<sequence length="372" mass="41966">MNRFNLPDIDFLEKDPEDIERDILFYIEEKTGMTLTNADPRRKFVQALVLYIVQERNNLDYAIKQNLLAYAEDEFLDHQGEGMNTPRLEYKSAFTTMEFVLEEARVDVLSIPKGTRFLVGENTFFATNELVVVPVGQNTVQLIASCLETGEIGNGYLPGEITNLVDPIPWVIEVKNITVSAGGVELEDDDPYAERIRTAPESFSVAGPEGAYEYWAKSVSQEVVDVVVESPSECVIDIRVLLKDGKLPSRELLDKVLATCSDKSKRPLTDKVSVNVPDQVLYDVDVQYWVSETNAAMLASIQEEVNQAFNDYLVWQREKMGRAIDLSELITRLKNAGARRVAINSPMYKKLERHQVAKENITKLNFGGLTND</sequence>
<name>A0A150KS38_9BACI</name>
<organism evidence="4 5">
    <name type="scientific">Heyndrickxia sporothermodurans</name>
    <dbReference type="NCBI Taxonomy" id="46224"/>
    <lineage>
        <taxon>Bacteria</taxon>
        <taxon>Bacillati</taxon>
        <taxon>Bacillota</taxon>
        <taxon>Bacilli</taxon>
        <taxon>Bacillales</taxon>
        <taxon>Bacillaceae</taxon>
        <taxon>Heyndrickxia</taxon>
    </lineage>
</organism>
<dbReference type="OrthoDB" id="9793802at2"/>
<dbReference type="EMBL" id="LQYN01000071">
    <property type="protein sequence ID" value="KYD02628.1"/>
    <property type="molecule type" value="Genomic_DNA"/>
</dbReference>
<dbReference type="InterPro" id="IPR058531">
    <property type="entry name" value="Baseplate_J_M"/>
</dbReference>
<dbReference type="InterPro" id="IPR058530">
    <property type="entry name" value="Baseplate_J-like_C"/>
</dbReference>
<dbReference type="STRING" id="46224.B4102_0222"/>
<accession>A0A150KS38</accession>
<gene>
    <name evidence="4" type="ORF">B4102_0222</name>
</gene>
<feature type="domain" description="Baseplate J-like central" evidence="2">
    <location>
        <begin position="205"/>
        <end position="274"/>
    </location>
</feature>
<dbReference type="InterPro" id="IPR052726">
    <property type="entry name" value="Phage_Baseplate_Hub"/>
</dbReference>
<dbReference type="Pfam" id="PF04865">
    <property type="entry name" value="Baseplate_J"/>
    <property type="match status" value="1"/>
</dbReference>
<dbReference type="Proteomes" id="UP000075666">
    <property type="component" value="Unassembled WGS sequence"/>
</dbReference>
<dbReference type="AlphaFoldDB" id="A0A150KS38"/>
<feature type="domain" description="Baseplate protein J-like barrel" evidence="1">
    <location>
        <begin position="110"/>
        <end position="183"/>
    </location>
</feature>
<proteinExistence type="predicted"/>
<dbReference type="RefSeq" id="WP_066232607.1">
    <property type="nucleotide sequence ID" value="NZ_LQYN01000071.1"/>
</dbReference>
<dbReference type="PANTHER" id="PTHR35862:SF1">
    <property type="entry name" value="FELS-2 PROPHAGE PROTEIN"/>
    <property type="match status" value="1"/>
</dbReference>
<comment type="caution">
    <text evidence="4">The sequence shown here is derived from an EMBL/GenBank/DDBJ whole genome shotgun (WGS) entry which is preliminary data.</text>
</comment>
<reference evidence="4 5" key="1">
    <citation type="submission" date="2016-01" db="EMBL/GenBank/DDBJ databases">
        <title>Genome Sequences of Twelve Sporeforming Bacillus Species Isolated from Foods.</title>
        <authorList>
            <person name="Berendsen E.M."/>
            <person name="Wells-Bennik M.H."/>
            <person name="Krawcyk A.O."/>
            <person name="De Jong A."/>
            <person name="Holsappel S."/>
            <person name="Eijlander R.T."/>
            <person name="Kuipers O.P."/>
        </authorList>
    </citation>
    <scope>NUCLEOTIDE SEQUENCE [LARGE SCALE GENOMIC DNA]</scope>
    <source>
        <strain evidence="4 5">B4102</strain>
    </source>
</reference>
<dbReference type="PATRIC" id="fig|46224.3.peg.3584"/>
<protein>
    <submittedName>
        <fullName evidence="4">Uncharacterized protein</fullName>
    </submittedName>
</protein>
<dbReference type="InterPro" id="IPR014507">
    <property type="entry name" value="Baseplate_assembly_J_pred"/>
</dbReference>
<dbReference type="PANTHER" id="PTHR35862">
    <property type="entry name" value="FELS-2 PROPHAGE PROTEIN"/>
    <property type="match status" value="1"/>
</dbReference>
<evidence type="ECO:0000259" key="2">
    <source>
        <dbReference type="Pfam" id="PF26078"/>
    </source>
</evidence>
<evidence type="ECO:0000259" key="3">
    <source>
        <dbReference type="Pfam" id="PF26079"/>
    </source>
</evidence>
<evidence type="ECO:0000313" key="4">
    <source>
        <dbReference type="EMBL" id="KYD02628.1"/>
    </source>
</evidence>
<dbReference type="Pfam" id="PF26079">
    <property type="entry name" value="Baseplate_J_C"/>
    <property type="match status" value="1"/>
</dbReference>